<dbReference type="GeneTree" id="ENSGT01000000214979"/>
<dbReference type="AlphaFoldDB" id="A0A8I5RA82"/>
<reference evidence="1" key="3">
    <citation type="submission" date="2025-09" db="UniProtKB">
        <authorList>
            <consortium name="Ensembl"/>
        </authorList>
    </citation>
    <scope>IDENTIFICATION</scope>
</reference>
<organism evidence="1 2">
    <name type="scientific">Papio anubis</name>
    <name type="common">Olive baboon</name>
    <dbReference type="NCBI Taxonomy" id="9555"/>
    <lineage>
        <taxon>Eukaryota</taxon>
        <taxon>Metazoa</taxon>
        <taxon>Chordata</taxon>
        <taxon>Craniata</taxon>
        <taxon>Vertebrata</taxon>
        <taxon>Euteleostomi</taxon>
        <taxon>Mammalia</taxon>
        <taxon>Eutheria</taxon>
        <taxon>Euarchontoglires</taxon>
        <taxon>Primates</taxon>
        <taxon>Haplorrhini</taxon>
        <taxon>Catarrhini</taxon>
        <taxon>Cercopithecidae</taxon>
        <taxon>Cercopithecinae</taxon>
        <taxon>Papio</taxon>
    </lineage>
</organism>
<evidence type="ECO:0000313" key="2">
    <source>
        <dbReference type="Proteomes" id="UP000028761"/>
    </source>
</evidence>
<dbReference type="Proteomes" id="UP000028761">
    <property type="component" value="Chromosome 4"/>
</dbReference>
<proteinExistence type="predicted"/>
<keyword evidence="2" id="KW-1185">Reference proteome</keyword>
<accession>A0A8I5RA82</accession>
<sequence>MTQLEGAIYEPGSRPSPVSVSASTLILDFQPPELISVLCSATSLAMLEDHPKVSKLATGDWMLTVKPKSITVPVEIPSSPLGEYSIHVLEVSGSEGFLHTAPWEPKAG</sequence>
<name>A0A8I5RA82_PAPAN</name>
<protein>
    <submittedName>
        <fullName evidence="1">Uncharacterized protein</fullName>
    </submittedName>
</protein>
<evidence type="ECO:0000313" key="1">
    <source>
        <dbReference type="Ensembl" id="ENSPANP00000061202.1"/>
    </source>
</evidence>
<reference evidence="1" key="2">
    <citation type="submission" date="2025-08" db="UniProtKB">
        <authorList>
            <consortium name="Ensembl"/>
        </authorList>
    </citation>
    <scope>IDENTIFICATION</scope>
</reference>
<reference evidence="1 2" key="1">
    <citation type="submission" date="2012-03" db="EMBL/GenBank/DDBJ databases">
        <title>Whole Genome Assembly of Papio anubis.</title>
        <authorList>
            <person name="Liu Y.L."/>
            <person name="Abraham K.A."/>
            <person name="Akbar H.A."/>
            <person name="Ali S.A."/>
            <person name="Anosike U.A."/>
            <person name="Aqrawi P.A."/>
            <person name="Arias F.A."/>
            <person name="Attaway T.A."/>
            <person name="Awwad R.A."/>
            <person name="Babu C.B."/>
            <person name="Bandaranaike D.B."/>
            <person name="Battles P.B."/>
            <person name="Bell A.B."/>
            <person name="Beltran B.B."/>
            <person name="Berhane-Mersha D.B."/>
            <person name="Bess C.B."/>
            <person name="Bickham C.B."/>
            <person name="Bolden T.B."/>
            <person name="Carter K.C."/>
            <person name="Chau D.C."/>
            <person name="Chavez A.C."/>
            <person name="Clerc-Blankenburg K.C."/>
            <person name="Coyle M.C."/>
            <person name="Dao M.D."/>
            <person name="Davila M.L.D."/>
            <person name="Davy-Carroll L.D."/>
            <person name="Denson S.D."/>
            <person name="Dinh H.D."/>
            <person name="Fernandez S.F."/>
            <person name="Fernando P.F."/>
            <person name="Forbes L.F."/>
            <person name="Francis C.F."/>
            <person name="Francisco L.F."/>
            <person name="Fu Q.F."/>
            <person name="Garcia-Iii R.G."/>
            <person name="Garrett T.G."/>
            <person name="Gross S.G."/>
            <person name="Gubbala S.G."/>
            <person name="Hirani K.H."/>
            <person name="Hogues M.H."/>
            <person name="Hollins B.H."/>
            <person name="Jackson L.J."/>
            <person name="Javaid M.J."/>
            <person name="Jhangiani S.J."/>
            <person name="Johnson A.J."/>
            <person name="Johnson B.J."/>
            <person name="Jones J.J."/>
            <person name="Joshi V.J."/>
            <person name="Kalu J.K."/>
            <person name="Khan N.K."/>
            <person name="Korchina V.K."/>
            <person name="Kovar C.K."/>
            <person name="Lago L.L."/>
            <person name="Lara F.L."/>
            <person name="Le T.-K.L."/>
            <person name="Lee S.L."/>
            <person name="Legall-Iii F.L."/>
            <person name="Lemon S.L."/>
            <person name="Liu J.L."/>
            <person name="Liu Y.-S.L."/>
            <person name="Liyanage D.L."/>
            <person name="Lopez J.L."/>
            <person name="Lorensuhewa L.L."/>
            <person name="Mata R.M."/>
            <person name="Mathew T.M."/>
            <person name="Mercado C.M."/>
            <person name="Mercado I.M."/>
            <person name="Morales K.M."/>
            <person name="Morgan M.M."/>
            <person name="Munidasa M.M."/>
            <person name="Ngo D.N."/>
            <person name="Nguyen L.N."/>
            <person name="Nguyen T.N."/>
            <person name="Nguyen N.N."/>
            <person name="Obregon M.O."/>
            <person name="Okwuonu G.O."/>
            <person name="Ongeri F.O."/>
            <person name="Onwere C.O."/>
            <person name="Osifeso I.O."/>
            <person name="Parra A.P."/>
            <person name="Patil S.P."/>
            <person name="Perez A.P."/>
            <person name="Perez Y.P."/>
            <person name="Pham C.P."/>
            <person name="Pu L.-L.P."/>
            <person name="Puazo M.P."/>
            <person name="Quiroz J.Q."/>
            <person name="Rouhana J.R."/>
            <person name="Ruiz M.R."/>
            <person name="Ruiz S.-J.R."/>
            <person name="Saada N.S."/>
            <person name="Santibanez J.S."/>
            <person name="Scheel M.S."/>
            <person name="Schneider B.S."/>
            <person name="Simmons D.S."/>
            <person name="Sisson I.S."/>
            <person name="Tang L.-Y.T."/>
            <person name="Thornton R.T."/>
            <person name="Tisius J.T."/>
            <person name="Toledanes G.T."/>
            <person name="Trejos Z.T."/>
            <person name="Usmani K.U."/>
            <person name="Varghese R.V."/>
            <person name="Vattathil S.V."/>
            <person name="Vee V.V."/>
            <person name="Walker D.W."/>
            <person name="Weissenberger G.W."/>
            <person name="White C.W."/>
            <person name="Williams A.W."/>
            <person name="Woodworth J.W."/>
            <person name="Wright R.W."/>
            <person name="Zhu Y.Z."/>
            <person name="Han Y.H."/>
            <person name="Newsham I.N."/>
            <person name="Nazareth L.N."/>
            <person name="Worley K.W."/>
            <person name="Muzny D.M."/>
            <person name="Rogers J.R."/>
            <person name="Gibbs R.G."/>
        </authorList>
    </citation>
    <scope>NUCLEOTIDE SEQUENCE [LARGE SCALE GENOMIC DNA]</scope>
</reference>
<dbReference type="Ensembl" id="ENSPANT00000063767.1">
    <property type="protein sequence ID" value="ENSPANP00000061202.1"/>
    <property type="gene ID" value="ENSPANG00000044189.1"/>
</dbReference>